<name>G7TGL3_XANOB</name>
<evidence type="ECO:0000313" key="2">
    <source>
        <dbReference type="Proteomes" id="UP000008851"/>
    </source>
</evidence>
<dbReference type="Proteomes" id="UP000008851">
    <property type="component" value="Chromosome"/>
</dbReference>
<dbReference type="AlphaFoldDB" id="G7TGL3"/>
<protein>
    <submittedName>
        <fullName evidence="1">Uncharacterized protein</fullName>
    </submittedName>
</protein>
<sequence length="228" mass="24626">MVALSDRLSIGLVTATAFVATKREAFVTRGNSDFLSSHDLEDVLNVVDGRTEVVEEFAVEHADLRQWVADVFAELVDTPAFVNALPGMVAEPARASIVLQRLRAIASAWKRGCLLRSGRENLEAPALACDDALQLQRTGPAMKSASLPSLRVDPALREAAEAVLQEGETLSSFVEHSVRAQVQQRQQQEAFIARGLASRDSAKAAGHYIDATDVLAGLQSQLHKARKG</sequence>
<reference evidence="1 2" key="1">
    <citation type="journal article" date="2011" name="J. Bacteriol.">
        <title>Two new complete genome sequences offer insight into host and tissue specificity of plant pathogenic Xanthomonas spp.</title>
        <authorList>
            <person name="Bogdanove A.J."/>
            <person name="Koebnik R."/>
            <person name="Lu H."/>
            <person name="Furutani A."/>
            <person name="Angiuoli S.V."/>
            <person name="Patil P.B."/>
            <person name="Van Sluys M.A."/>
            <person name="Ryan R.P."/>
            <person name="Meyer D.F."/>
            <person name="Han S.W."/>
            <person name="Aparna G."/>
            <person name="Rajaram M."/>
            <person name="Delcher A.L."/>
            <person name="Phillippy A.M."/>
            <person name="Puiu D."/>
            <person name="Schatz M.C."/>
            <person name="Shumway M."/>
            <person name="Sommer D.D."/>
            <person name="Trapnell C."/>
            <person name="Benahmed F."/>
            <person name="Dimitrov G."/>
            <person name="Madupu R."/>
            <person name="Radune D."/>
            <person name="Sullivan S."/>
            <person name="Jha G."/>
            <person name="Ishihara H."/>
            <person name="Lee S.W."/>
            <person name="Pandey A."/>
            <person name="Sharma V."/>
            <person name="Sriariyanun M."/>
            <person name="Szurek B."/>
            <person name="Vera-Cruz C.M."/>
            <person name="Dorman K.S."/>
            <person name="Ronald P.C."/>
            <person name="Verdier V."/>
            <person name="Dow J.M."/>
            <person name="Sonti R.V."/>
            <person name="Tsuge S."/>
            <person name="Brendel V.P."/>
            <person name="Rabinowicz P.D."/>
            <person name="Leach J.E."/>
            <person name="White F.F."/>
            <person name="Salzberg S.L."/>
        </authorList>
    </citation>
    <scope>NUCLEOTIDE SEQUENCE [LARGE SCALE GENOMIC DNA]</scope>
    <source>
        <strain evidence="1 2">BLS256</strain>
    </source>
</reference>
<gene>
    <name evidence="1" type="ORF">XOC_1219</name>
</gene>
<accession>G7TGL3</accession>
<dbReference type="HOGENOM" id="CLU_1214381_0_0_6"/>
<evidence type="ECO:0000313" key="1">
    <source>
        <dbReference type="EMBL" id="AEQ95407.1"/>
    </source>
</evidence>
<dbReference type="EMBL" id="CP003057">
    <property type="protein sequence ID" value="AEQ95407.1"/>
    <property type="molecule type" value="Genomic_DNA"/>
</dbReference>
<dbReference type="eggNOG" id="COG3905">
    <property type="taxonomic scope" value="Bacteria"/>
</dbReference>
<dbReference type="NCBIfam" id="NF041551">
    <property type="entry name" value="YlcI_YnfO_N"/>
    <property type="match status" value="1"/>
</dbReference>
<organism evidence="1 2">
    <name type="scientific">Xanthomonas oryzae pv. oryzicola (strain BLS256)</name>
    <dbReference type="NCBI Taxonomy" id="383407"/>
    <lineage>
        <taxon>Bacteria</taxon>
        <taxon>Pseudomonadati</taxon>
        <taxon>Pseudomonadota</taxon>
        <taxon>Gammaproteobacteria</taxon>
        <taxon>Lysobacterales</taxon>
        <taxon>Lysobacteraceae</taxon>
        <taxon>Xanthomonas</taxon>
    </lineage>
</organism>
<dbReference type="eggNOG" id="COG4849">
    <property type="taxonomic scope" value="Bacteria"/>
</dbReference>
<dbReference type="KEGG" id="xor:XOC_1219"/>
<proteinExistence type="predicted"/>